<evidence type="ECO:0000313" key="1">
    <source>
        <dbReference type="EMBL" id="OTF83921.1"/>
    </source>
</evidence>
<dbReference type="EMBL" id="MUJZ01001609">
    <property type="protein sequence ID" value="OTF83921.1"/>
    <property type="molecule type" value="Genomic_DNA"/>
</dbReference>
<gene>
    <name evidence="1" type="ORF">BLA29_011637</name>
</gene>
<name>A0A1Y3BSF7_EURMA</name>
<protein>
    <submittedName>
        <fullName evidence="1">Uncharacterized protein</fullName>
    </submittedName>
</protein>
<organism evidence="1 2">
    <name type="scientific">Euroglyphus maynei</name>
    <name type="common">Mayne's house dust mite</name>
    <dbReference type="NCBI Taxonomy" id="6958"/>
    <lineage>
        <taxon>Eukaryota</taxon>
        <taxon>Metazoa</taxon>
        <taxon>Ecdysozoa</taxon>
        <taxon>Arthropoda</taxon>
        <taxon>Chelicerata</taxon>
        <taxon>Arachnida</taxon>
        <taxon>Acari</taxon>
        <taxon>Acariformes</taxon>
        <taxon>Sarcoptiformes</taxon>
        <taxon>Astigmata</taxon>
        <taxon>Psoroptidia</taxon>
        <taxon>Analgoidea</taxon>
        <taxon>Pyroglyphidae</taxon>
        <taxon>Pyroglyphinae</taxon>
        <taxon>Euroglyphus</taxon>
    </lineage>
</organism>
<sequence>MFDLSGVACKAIGTLERGERDFKLDFSTDYETESSGRQSARLSVNHQNLSHGKMIKLINQAQLSSSQAPKYNAQYNHELTYGSNEYLKHDLQLKWNRDEEQIRLSQTVKLAEHRGQYDCEAEAIFMVKPMKIDYEVKAQTSLIGLGMENGETKRYEIIATGHKRDQP</sequence>
<feature type="non-terminal residue" evidence="1">
    <location>
        <position position="167"/>
    </location>
</feature>
<reference evidence="1 2" key="1">
    <citation type="submission" date="2017-03" db="EMBL/GenBank/DDBJ databases">
        <title>Genome Survey of Euroglyphus maynei.</title>
        <authorList>
            <person name="Arlian L.G."/>
            <person name="Morgan M.S."/>
            <person name="Rider S.D."/>
        </authorList>
    </citation>
    <scope>NUCLEOTIDE SEQUENCE [LARGE SCALE GENOMIC DNA]</scope>
    <source>
        <strain evidence="1">Arlian Lab</strain>
        <tissue evidence="1">Whole body</tissue>
    </source>
</reference>
<dbReference type="Proteomes" id="UP000194236">
    <property type="component" value="Unassembled WGS sequence"/>
</dbReference>
<proteinExistence type="predicted"/>
<accession>A0A1Y3BSF7</accession>
<comment type="caution">
    <text evidence="1">The sequence shown here is derived from an EMBL/GenBank/DDBJ whole genome shotgun (WGS) entry which is preliminary data.</text>
</comment>
<keyword evidence="2" id="KW-1185">Reference proteome</keyword>
<dbReference type="AlphaFoldDB" id="A0A1Y3BSF7"/>
<evidence type="ECO:0000313" key="2">
    <source>
        <dbReference type="Proteomes" id="UP000194236"/>
    </source>
</evidence>